<keyword evidence="3" id="KW-1185">Reference proteome</keyword>
<feature type="region of interest" description="Disordered" evidence="1">
    <location>
        <begin position="1"/>
        <end position="26"/>
    </location>
</feature>
<evidence type="ECO:0000313" key="2">
    <source>
        <dbReference type="EMBL" id="PLW11095.1"/>
    </source>
</evidence>
<name>A0A2N5SD47_9BASI</name>
<dbReference type="Proteomes" id="UP000235388">
    <property type="component" value="Unassembled WGS sequence"/>
</dbReference>
<sequence length="105" mass="12001">MCSQPRRARRWEATQHEHLDSLQSPNKSVSMVWETLRGTRWEASQDEQHPHWRNEYVSEQTANTERRSSALLGGGLSQPFQTIKHVDVQPVNTSTSIGSHPTRAP</sequence>
<accession>A0A2N5SD47</accession>
<reference evidence="2 3" key="1">
    <citation type="submission" date="2017-11" db="EMBL/GenBank/DDBJ databases">
        <title>De novo assembly and phasing of dikaryotic genomes from two isolates of Puccinia coronata f. sp. avenae, the causal agent of oat crown rust.</title>
        <authorList>
            <person name="Miller M.E."/>
            <person name="Zhang Y."/>
            <person name="Omidvar V."/>
            <person name="Sperschneider J."/>
            <person name="Schwessinger B."/>
            <person name="Raley C."/>
            <person name="Palmer J.M."/>
            <person name="Garnica D."/>
            <person name="Upadhyaya N."/>
            <person name="Rathjen J."/>
            <person name="Taylor J.M."/>
            <person name="Park R.F."/>
            <person name="Dodds P.N."/>
            <person name="Hirsch C.D."/>
            <person name="Kianian S.F."/>
            <person name="Figueroa M."/>
        </authorList>
    </citation>
    <scope>NUCLEOTIDE SEQUENCE [LARGE SCALE GENOMIC DNA]</scope>
    <source>
        <strain evidence="2">12NC29</strain>
    </source>
</reference>
<comment type="caution">
    <text evidence="2">The sequence shown here is derived from an EMBL/GenBank/DDBJ whole genome shotgun (WGS) entry which is preliminary data.</text>
</comment>
<feature type="compositionally biased region" description="Basic and acidic residues" evidence="1">
    <location>
        <begin position="10"/>
        <end position="20"/>
    </location>
</feature>
<dbReference type="EMBL" id="PGCJ01001033">
    <property type="protein sequence ID" value="PLW11095.1"/>
    <property type="molecule type" value="Genomic_DNA"/>
</dbReference>
<evidence type="ECO:0000256" key="1">
    <source>
        <dbReference type="SAM" id="MobiDB-lite"/>
    </source>
</evidence>
<feature type="region of interest" description="Disordered" evidence="1">
    <location>
        <begin position="86"/>
        <end position="105"/>
    </location>
</feature>
<feature type="compositionally biased region" description="Basic and acidic residues" evidence="1">
    <location>
        <begin position="46"/>
        <end position="56"/>
    </location>
</feature>
<feature type="compositionally biased region" description="Polar residues" evidence="1">
    <location>
        <begin position="90"/>
        <end position="99"/>
    </location>
</feature>
<evidence type="ECO:0000313" key="3">
    <source>
        <dbReference type="Proteomes" id="UP000235388"/>
    </source>
</evidence>
<feature type="region of interest" description="Disordered" evidence="1">
    <location>
        <begin position="42"/>
        <end position="76"/>
    </location>
</feature>
<dbReference type="AlphaFoldDB" id="A0A2N5SD47"/>
<protein>
    <submittedName>
        <fullName evidence="2">Uncharacterized protein</fullName>
    </submittedName>
</protein>
<gene>
    <name evidence="2" type="ORF">PCANC_21341</name>
</gene>
<proteinExistence type="predicted"/>
<organism evidence="2 3">
    <name type="scientific">Puccinia coronata f. sp. avenae</name>
    <dbReference type="NCBI Taxonomy" id="200324"/>
    <lineage>
        <taxon>Eukaryota</taxon>
        <taxon>Fungi</taxon>
        <taxon>Dikarya</taxon>
        <taxon>Basidiomycota</taxon>
        <taxon>Pucciniomycotina</taxon>
        <taxon>Pucciniomycetes</taxon>
        <taxon>Pucciniales</taxon>
        <taxon>Pucciniaceae</taxon>
        <taxon>Puccinia</taxon>
    </lineage>
</organism>